<organism evidence="2 3">
    <name type="scientific">Toxocara canis</name>
    <name type="common">Canine roundworm</name>
    <dbReference type="NCBI Taxonomy" id="6265"/>
    <lineage>
        <taxon>Eukaryota</taxon>
        <taxon>Metazoa</taxon>
        <taxon>Ecdysozoa</taxon>
        <taxon>Nematoda</taxon>
        <taxon>Chromadorea</taxon>
        <taxon>Rhabditida</taxon>
        <taxon>Spirurina</taxon>
        <taxon>Ascaridomorpha</taxon>
        <taxon>Ascaridoidea</taxon>
        <taxon>Toxocaridae</taxon>
        <taxon>Toxocara</taxon>
    </lineage>
</organism>
<evidence type="ECO:0000313" key="3">
    <source>
        <dbReference type="WBParaSite" id="TCNE_0000700701-mRNA-1"/>
    </source>
</evidence>
<protein>
    <submittedName>
        <fullName evidence="1 3">Uncharacterized protein</fullName>
    </submittedName>
</protein>
<evidence type="ECO:0000313" key="2">
    <source>
        <dbReference type="Proteomes" id="UP000050794"/>
    </source>
</evidence>
<dbReference type="AlphaFoldDB" id="A0A183UET7"/>
<dbReference type="WBParaSite" id="TCNE_0000700701-mRNA-1">
    <property type="protein sequence ID" value="TCNE_0000700701-mRNA-1"/>
    <property type="gene ID" value="TCNE_0000700701"/>
</dbReference>
<reference evidence="3" key="1">
    <citation type="submission" date="2016-06" db="UniProtKB">
        <authorList>
            <consortium name="WormBaseParasite"/>
        </authorList>
    </citation>
    <scope>IDENTIFICATION</scope>
</reference>
<evidence type="ECO:0000313" key="1">
    <source>
        <dbReference type="EMBL" id="VDM38328.1"/>
    </source>
</evidence>
<proteinExistence type="predicted"/>
<keyword evidence="2" id="KW-1185">Reference proteome</keyword>
<gene>
    <name evidence="1" type="ORF">TCNE_LOCUS7007</name>
</gene>
<dbReference type="Proteomes" id="UP000050794">
    <property type="component" value="Unassembled WGS sequence"/>
</dbReference>
<accession>A0A183UET7</accession>
<name>A0A183UET7_TOXCA</name>
<dbReference type="EMBL" id="UYWY01019596">
    <property type="protein sequence ID" value="VDM38328.1"/>
    <property type="molecule type" value="Genomic_DNA"/>
</dbReference>
<sequence>MIDDLGSPYTGPPVGWDATSILRTCAHIPATKAKLTQESTAGDKSMSLPVLEAFEEVYCAFDGGYVEVVLKLKNVVCVDGCTVVDSELPEHVDRQGAVDELTETVPSNEHSTEPLLEWPSCSDALGQTVAVISTKLERSVFDSSRWLT</sequence>
<reference evidence="1 2" key="2">
    <citation type="submission" date="2018-11" db="EMBL/GenBank/DDBJ databases">
        <authorList>
            <consortium name="Pathogen Informatics"/>
        </authorList>
    </citation>
    <scope>NUCLEOTIDE SEQUENCE [LARGE SCALE GENOMIC DNA]</scope>
</reference>